<protein>
    <submittedName>
        <fullName evidence="1">Uncharacterized protein</fullName>
    </submittedName>
</protein>
<dbReference type="EMBL" id="LCDO01000014">
    <property type="protein sequence ID" value="KKS56370.1"/>
    <property type="molecule type" value="Genomic_DNA"/>
</dbReference>
<name>A0A0G1A5U0_9BACT</name>
<accession>A0A0G1A5U0</accession>
<sequence>MNKCKDLIVRLGKAFSRVPIVYHNWRCRHHRCVRCNLPFLVKGGDHYRIDAGYFFLGKNFERNCERAQLINRRDSSVDMCELSDAHTLLVGIIGSMLEEHNGRRVPVEDENIRRKFVLTAAFVQGIFLCEQSILRSMYLQAGALIRQEFETLVLLNEIKAGRRKDGKVGNAKHAPWKSSRHYGELSAFAHLSNHQILDSIIGYNTTWGDFAATTPRYQKENAKRIYCWHISLVLGIVEELAALYVEMYAYKPSERETDAKNIAFSILVKYKVFKEPRDKSR</sequence>
<dbReference type="AlphaFoldDB" id="A0A0G1A5U0"/>
<gene>
    <name evidence="1" type="ORF">UV20_C0014G0015</name>
</gene>
<comment type="caution">
    <text evidence="1">The sequence shown here is derived from an EMBL/GenBank/DDBJ whole genome shotgun (WGS) entry which is preliminary data.</text>
</comment>
<organism evidence="1 2">
    <name type="scientific">Candidatus Magasanikbacteria bacterium GW2011_GWA2_42_32</name>
    <dbReference type="NCBI Taxonomy" id="1619039"/>
    <lineage>
        <taxon>Bacteria</taxon>
        <taxon>Candidatus Magasanikiibacteriota</taxon>
    </lineage>
</organism>
<dbReference type="Proteomes" id="UP000034837">
    <property type="component" value="Unassembled WGS sequence"/>
</dbReference>
<proteinExistence type="predicted"/>
<reference evidence="1 2" key="1">
    <citation type="journal article" date="2015" name="Nature">
        <title>rRNA introns, odd ribosomes, and small enigmatic genomes across a large radiation of phyla.</title>
        <authorList>
            <person name="Brown C.T."/>
            <person name="Hug L.A."/>
            <person name="Thomas B.C."/>
            <person name="Sharon I."/>
            <person name="Castelle C.J."/>
            <person name="Singh A."/>
            <person name="Wilkins M.J."/>
            <person name="Williams K.H."/>
            <person name="Banfield J.F."/>
        </authorList>
    </citation>
    <scope>NUCLEOTIDE SEQUENCE [LARGE SCALE GENOMIC DNA]</scope>
</reference>
<evidence type="ECO:0000313" key="2">
    <source>
        <dbReference type="Proteomes" id="UP000034837"/>
    </source>
</evidence>
<evidence type="ECO:0000313" key="1">
    <source>
        <dbReference type="EMBL" id="KKS56370.1"/>
    </source>
</evidence>